<evidence type="ECO:0000259" key="2">
    <source>
        <dbReference type="Pfam" id="PF14111"/>
    </source>
</evidence>
<name>A0A2G9H494_9LAMI</name>
<dbReference type="InterPro" id="IPR040256">
    <property type="entry name" value="At4g02000-like"/>
</dbReference>
<dbReference type="PANTHER" id="PTHR31286">
    <property type="entry name" value="GLYCINE-RICH CELL WALL STRUCTURAL PROTEIN 1.8-LIKE"/>
    <property type="match status" value="1"/>
</dbReference>
<evidence type="ECO:0000313" key="4">
    <source>
        <dbReference type="Proteomes" id="UP000231279"/>
    </source>
</evidence>
<feature type="domain" description="DUF4283" evidence="2">
    <location>
        <begin position="34"/>
        <end position="111"/>
    </location>
</feature>
<dbReference type="Pfam" id="PF14111">
    <property type="entry name" value="DUF4283"/>
    <property type="match status" value="1"/>
</dbReference>
<organism evidence="3 4">
    <name type="scientific">Handroanthus impetiginosus</name>
    <dbReference type="NCBI Taxonomy" id="429701"/>
    <lineage>
        <taxon>Eukaryota</taxon>
        <taxon>Viridiplantae</taxon>
        <taxon>Streptophyta</taxon>
        <taxon>Embryophyta</taxon>
        <taxon>Tracheophyta</taxon>
        <taxon>Spermatophyta</taxon>
        <taxon>Magnoliopsida</taxon>
        <taxon>eudicotyledons</taxon>
        <taxon>Gunneridae</taxon>
        <taxon>Pentapetalae</taxon>
        <taxon>asterids</taxon>
        <taxon>lamiids</taxon>
        <taxon>Lamiales</taxon>
        <taxon>Bignoniaceae</taxon>
        <taxon>Crescentiina</taxon>
        <taxon>Tabebuia alliance</taxon>
        <taxon>Handroanthus</taxon>
    </lineage>
</organism>
<gene>
    <name evidence="3" type="ORF">CDL12_15065</name>
</gene>
<dbReference type="STRING" id="429701.A0A2G9H494"/>
<protein>
    <recommendedName>
        <fullName evidence="2">DUF4283 domain-containing protein</fullName>
    </recommendedName>
</protein>
<proteinExistence type="predicted"/>
<feature type="compositionally biased region" description="Basic and acidic residues" evidence="1">
    <location>
        <begin position="225"/>
        <end position="241"/>
    </location>
</feature>
<accession>A0A2G9H494</accession>
<dbReference type="Proteomes" id="UP000231279">
    <property type="component" value="Unassembled WGS sequence"/>
</dbReference>
<feature type="compositionally biased region" description="Acidic residues" evidence="1">
    <location>
        <begin position="313"/>
        <end position="323"/>
    </location>
</feature>
<dbReference type="InterPro" id="IPR025558">
    <property type="entry name" value="DUF4283"/>
</dbReference>
<dbReference type="PANTHER" id="PTHR31286:SF179">
    <property type="entry name" value="RNASE H TYPE-1 DOMAIN-CONTAINING PROTEIN"/>
    <property type="match status" value="1"/>
</dbReference>
<reference evidence="4" key="1">
    <citation type="journal article" date="2018" name="Gigascience">
        <title>Genome assembly of the Pink Ipe (Handroanthus impetiginosus, Bignoniaceae), a highly valued, ecologically keystone Neotropical timber forest tree.</title>
        <authorList>
            <person name="Silva-Junior O.B."/>
            <person name="Grattapaglia D."/>
            <person name="Novaes E."/>
            <person name="Collevatti R.G."/>
        </authorList>
    </citation>
    <scope>NUCLEOTIDE SEQUENCE [LARGE SCALE GENOMIC DNA]</scope>
    <source>
        <strain evidence="4">cv. UFG-1</strain>
    </source>
</reference>
<keyword evidence="4" id="KW-1185">Reference proteome</keyword>
<evidence type="ECO:0000256" key="1">
    <source>
        <dbReference type="SAM" id="MobiDB-lite"/>
    </source>
</evidence>
<comment type="caution">
    <text evidence="3">The sequence shown here is derived from an EMBL/GenBank/DDBJ whole genome shotgun (WGS) entry which is preliminary data.</text>
</comment>
<dbReference type="OrthoDB" id="913867at2759"/>
<feature type="region of interest" description="Disordered" evidence="1">
    <location>
        <begin position="268"/>
        <end position="376"/>
    </location>
</feature>
<sequence length="399" mass="44375">MNPDSPRVGNISSSNGVSMAVFSAEEVSKLATPFQHTLVGKFSFGRPSLGAIRQHLVNFGCTSIRVQLLNQRHVLIFLAKPDDFTMLWLKREIFIENLPMRMFKWSPAFDVKHEPSVAPVWVKLSGLPLHLFDKHALFTIGKLIGDPLKIDEATKTLSRVSFARICVEADLKQAPPTEICILNAGDLLTIPVVYEWLPQFCAHCHYLGHEESSCYIKKPGPRPRRNLEKFAPKPSKGKEKVISPIQPGPSEFRTEEMFQAPEPVQVNNPFDALVPYEGPAGNNEENVYPASGYNSEDSAGNYESDSVGKDSHEDDDDVGELDGAESVHSSPSRKLPREDHTLPRNIASTPASPVARKEPSIDTPKPTTAPKKSRMQKEIEALLQSQHGKKKVVSRTRKK</sequence>
<dbReference type="EMBL" id="NKXS01002714">
    <property type="protein sequence ID" value="PIN12325.1"/>
    <property type="molecule type" value="Genomic_DNA"/>
</dbReference>
<dbReference type="AlphaFoldDB" id="A0A2G9H494"/>
<feature type="region of interest" description="Disordered" evidence="1">
    <location>
        <begin position="225"/>
        <end position="251"/>
    </location>
</feature>
<feature type="compositionally biased region" description="Polar residues" evidence="1">
    <location>
        <begin position="292"/>
        <end position="304"/>
    </location>
</feature>
<evidence type="ECO:0000313" key="3">
    <source>
        <dbReference type="EMBL" id="PIN12325.1"/>
    </source>
</evidence>